<name>A0A6A5UYQ1_9PLEO</name>
<organism evidence="2 3">
    <name type="scientific">Bimuria novae-zelandiae CBS 107.79</name>
    <dbReference type="NCBI Taxonomy" id="1447943"/>
    <lineage>
        <taxon>Eukaryota</taxon>
        <taxon>Fungi</taxon>
        <taxon>Dikarya</taxon>
        <taxon>Ascomycota</taxon>
        <taxon>Pezizomycotina</taxon>
        <taxon>Dothideomycetes</taxon>
        <taxon>Pleosporomycetidae</taxon>
        <taxon>Pleosporales</taxon>
        <taxon>Massarineae</taxon>
        <taxon>Didymosphaeriaceae</taxon>
        <taxon>Bimuria</taxon>
    </lineage>
</organism>
<dbReference type="PANTHER" id="PTHR43591">
    <property type="entry name" value="METHYLTRANSFERASE"/>
    <property type="match status" value="1"/>
</dbReference>
<evidence type="ECO:0000313" key="3">
    <source>
        <dbReference type="Proteomes" id="UP000800036"/>
    </source>
</evidence>
<dbReference type="CDD" id="cd02440">
    <property type="entry name" value="AdoMet_MTases"/>
    <property type="match status" value="1"/>
</dbReference>
<dbReference type="SUPFAM" id="SSF53335">
    <property type="entry name" value="S-adenosyl-L-methionine-dependent methyltransferases"/>
    <property type="match status" value="1"/>
</dbReference>
<dbReference type="Gene3D" id="3.40.50.150">
    <property type="entry name" value="Vaccinia Virus protein VP39"/>
    <property type="match status" value="1"/>
</dbReference>
<dbReference type="GO" id="GO:0008168">
    <property type="term" value="F:methyltransferase activity"/>
    <property type="evidence" value="ECO:0007669"/>
    <property type="project" value="UniProtKB-KW"/>
</dbReference>
<dbReference type="EMBL" id="ML976749">
    <property type="protein sequence ID" value="KAF1966207.1"/>
    <property type="molecule type" value="Genomic_DNA"/>
</dbReference>
<sequence>MTANHAARTAENEAAFLLPHLKLYFHILDLGCRPGTITRGLAKYVPEGSVTGIDLAPEVIEQAKSLAGQAGGVPSNVTFVTGNLLEGLQFGDETFDVIFMSQVLIHVPEPVKALTELRRVLKTGGCIADCEGDFPFHWQPYLPGLASLNKYMYEMVVTRRNTGSPHPDHPPYGRDHRGGSLVHVWAREAGFEPGMIEKIAKATMYRTPEE</sequence>
<dbReference type="AlphaFoldDB" id="A0A6A5UYQ1"/>
<keyword evidence="2" id="KW-0489">Methyltransferase</keyword>
<accession>A0A6A5UYQ1</accession>
<dbReference type="GO" id="GO:0032259">
    <property type="term" value="P:methylation"/>
    <property type="evidence" value="ECO:0007669"/>
    <property type="project" value="UniProtKB-KW"/>
</dbReference>
<dbReference type="PANTHER" id="PTHR43591:SF24">
    <property type="entry name" value="2-METHOXY-6-POLYPRENYL-1,4-BENZOQUINOL METHYLASE, MITOCHONDRIAL"/>
    <property type="match status" value="1"/>
</dbReference>
<evidence type="ECO:0000313" key="2">
    <source>
        <dbReference type="EMBL" id="KAF1966207.1"/>
    </source>
</evidence>
<dbReference type="Pfam" id="PF13649">
    <property type="entry name" value="Methyltransf_25"/>
    <property type="match status" value="1"/>
</dbReference>
<keyword evidence="3" id="KW-1185">Reference proteome</keyword>
<proteinExistence type="predicted"/>
<keyword evidence="2" id="KW-0808">Transferase</keyword>
<protein>
    <submittedName>
        <fullName evidence="2">S-adenosyl-L-methionine-dependent methyltransferase</fullName>
    </submittedName>
</protein>
<feature type="domain" description="Methyltransferase" evidence="1">
    <location>
        <begin position="27"/>
        <end position="125"/>
    </location>
</feature>
<dbReference type="InterPro" id="IPR041698">
    <property type="entry name" value="Methyltransf_25"/>
</dbReference>
<reference evidence="2" key="1">
    <citation type="journal article" date="2020" name="Stud. Mycol.">
        <title>101 Dothideomycetes genomes: a test case for predicting lifestyles and emergence of pathogens.</title>
        <authorList>
            <person name="Haridas S."/>
            <person name="Albert R."/>
            <person name="Binder M."/>
            <person name="Bloem J."/>
            <person name="Labutti K."/>
            <person name="Salamov A."/>
            <person name="Andreopoulos B."/>
            <person name="Baker S."/>
            <person name="Barry K."/>
            <person name="Bills G."/>
            <person name="Bluhm B."/>
            <person name="Cannon C."/>
            <person name="Castanera R."/>
            <person name="Culley D."/>
            <person name="Daum C."/>
            <person name="Ezra D."/>
            <person name="Gonzalez J."/>
            <person name="Henrissat B."/>
            <person name="Kuo A."/>
            <person name="Liang C."/>
            <person name="Lipzen A."/>
            <person name="Lutzoni F."/>
            <person name="Magnuson J."/>
            <person name="Mondo S."/>
            <person name="Nolan M."/>
            <person name="Ohm R."/>
            <person name="Pangilinan J."/>
            <person name="Park H.-J."/>
            <person name="Ramirez L."/>
            <person name="Alfaro M."/>
            <person name="Sun H."/>
            <person name="Tritt A."/>
            <person name="Yoshinaga Y."/>
            <person name="Zwiers L.-H."/>
            <person name="Turgeon B."/>
            <person name="Goodwin S."/>
            <person name="Spatafora J."/>
            <person name="Crous P."/>
            <person name="Grigoriev I."/>
        </authorList>
    </citation>
    <scope>NUCLEOTIDE SEQUENCE</scope>
    <source>
        <strain evidence="2">CBS 107.79</strain>
    </source>
</reference>
<gene>
    <name evidence="2" type="ORF">BU23DRAFT_560366</name>
</gene>
<dbReference type="InterPro" id="IPR029063">
    <property type="entry name" value="SAM-dependent_MTases_sf"/>
</dbReference>
<evidence type="ECO:0000259" key="1">
    <source>
        <dbReference type="Pfam" id="PF13649"/>
    </source>
</evidence>
<dbReference type="OrthoDB" id="10017101at2759"/>
<dbReference type="Proteomes" id="UP000800036">
    <property type="component" value="Unassembled WGS sequence"/>
</dbReference>